<keyword evidence="1" id="KW-0812">Transmembrane</keyword>
<dbReference type="AlphaFoldDB" id="A0A0L6U607"/>
<evidence type="ECO:0000256" key="1">
    <source>
        <dbReference type="SAM" id="Phobius"/>
    </source>
</evidence>
<sequence>MNRKHNRLGWENVVFLHLIEHGGNAHKICMIHQMGSWPKESFPSLVSMNTMEKVRGMNFKWSKANCITNWYRVMRIPVLQFYSSGLFEFFFQNNRWMSRLRVDVTKSHQERLVICCLQVTSAIPCALEHHWLGKLIRQPPPLIIQILYHSTQMELNPFHFPNPSKRKIQDLEIGEALSQTSLEFLDMIISNSQKLKMLLPMPCCHFQKYSSYSKSHLQNISYFLICFPFWLIEVMRIPVLQFYSSGLFEFFFKIIDRFLALWYFTCIQSTIEFSCFFISRKFLMILEHHWLGKLGLDSGKISNQYFSKYIDYSFSILLIILKTTELNQHNLNLVKGLTSPLPSVKNESEEKNSTFANINSQKLKMFLPMPCCHCQSEKYHKLFFFLLALSIIICFLFSCKYPSAILIIIGLLGCDTASVMKVWTRTMSLTPQQVILYSFRGDFGRVCSST</sequence>
<protein>
    <submittedName>
        <fullName evidence="2">Uncharacterized protein</fullName>
    </submittedName>
</protein>
<evidence type="ECO:0000313" key="3">
    <source>
        <dbReference type="Proteomes" id="UP000037035"/>
    </source>
</evidence>
<name>A0A0L6U607_9BASI</name>
<keyword evidence="3" id="KW-1185">Reference proteome</keyword>
<gene>
    <name evidence="2" type="ORF">VP01_967g2</name>
</gene>
<feature type="transmembrane region" description="Helical" evidence="1">
    <location>
        <begin position="382"/>
        <end position="398"/>
    </location>
</feature>
<evidence type="ECO:0000313" key="2">
    <source>
        <dbReference type="EMBL" id="KNZ43949.1"/>
    </source>
</evidence>
<feature type="transmembrane region" description="Helical" evidence="1">
    <location>
        <begin position="220"/>
        <end position="239"/>
    </location>
</feature>
<reference evidence="2 3" key="1">
    <citation type="submission" date="2015-08" db="EMBL/GenBank/DDBJ databases">
        <title>Next Generation Sequencing and Analysis of the Genome of Puccinia sorghi L Schw, the Causal Agent of Maize Common Rust.</title>
        <authorList>
            <person name="Rochi L."/>
            <person name="Burguener G."/>
            <person name="Darino M."/>
            <person name="Turjanski A."/>
            <person name="Kreff E."/>
            <person name="Dieguez M.J."/>
            <person name="Sacco F."/>
        </authorList>
    </citation>
    <scope>NUCLEOTIDE SEQUENCE [LARGE SCALE GENOMIC DNA]</scope>
    <source>
        <strain evidence="2 3">RO10H11247</strain>
    </source>
</reference>
<dbReference type="Proteomes" id="UP000037035">
    <property type="component" value="Unassembled WGS sequence"/>
</dbReference>
<keyword evidence="1" id="KW-0472">Membrane</keyword>
<comment type="caution">
    <text evidence="2">The sequence shown here is derived from an EMBL/GenBank/DDBJ whole genome shotgun (WGS) entry which is preliminary data.</text>
</comment>
<dbReference type="VEuPathDB" id="FungiDB:VP01_967g2"/>
<feature type="transmembrane region" description="Helical" evidence="1">
    <location>
        <begin position="259"/>
        <end position="278"/>
    </location>
</feature>
<proteinExistence type="predicted"/>
<accession>A0A0L6U607</accession>
<feature type="transmembrane region" description="Helical" evidence="1">
    <location>
        <begin position="404"/>
        <end position="423"/>
    </location>
</feature>
<organism evidence="2 3">
    <name type="scientific">Puccinia sorghi</name>
    <dbReference type="NCBI Taxonomy" id="27349"/>
    <lineage>
        <taxon>Eukaryota</taxon>
        <taxon>Fungi</taxon>
        <taxon>Dikarya</taxon>
        <taxon>Basidiomycota</taxon>
        <taxon>Pucciniomycotina</taxon>
        <taxon>Pucciniomycetes</taxon>
        <taxon>Pucciniales</taxon>
        <taxon>Pucciniaceae</taxon>
        <taxon>Puccinia</taxon>
    </lineage>
</organism>
<keyword evidence="1" id="KW-1133">Transmembrane helix</keyword>
<dbReference type="EMBL" id="LAVV01015358">
    <property type="protein sequence ID" value="KNZ43949.1"/>
    <property type="molecule type" value="Genomic_DNA"/>
</dbReference>